<evidence type="ECO:0000313" key="5">
    <source>
        <dbReference type="Proteomes" id="UP000294856"/>
    </source>
</evidence>
<evidence type="ECO:0000256" key="1">
    <source>
        <dbReference type="ARBA" id="ARBA00023125"/>
    </source>
</evidence>
<dbReference type="PRINTS" id="PR00040">
    <property type="entry name" value="HTHMERR"/>
</dbReference>
<dbReference type="PROSITE" id="PS50177">
    <property type="entry name" value="NTF2_DOMAIN"/>
    <property type="match status" value="1"/>
</dbReference>
<dbReference type="GO" id="GO:0003700">
    <property type="term" value="F:DNA-binding transcription factor activity"/>
    <property type="evidence" value="ECO:0007669"/>
    <property type="project" value="InterPro"/>
</dbReference>
<dbReference type="Gene3D" id="1.10.1660.10">
    <property type="match status" value="1"/>
</dbReference>
<evidence type="ECO:0000259" key="2">
    <source>
        <dbReference type="PROSITE" id="PS50177"/>
    </source>
</evidence>
<evidence type="ECO:0000259" key="3">
    <source>
        <dbReference type="PROSITE" id="PS50937"/>
    </source>
</evidence>
<dbReference type="Gene3D" id="3.10.450.50">
    <property type="match status" value="1"/>
</dbReference>
<protein>
    <submittedName>
        <fullName evidence="4">DNA-binding transcriptional MerR regulator</fullName>
    </submittedName>
</protein>
<name>A0A4R1FB01_9NOCA</name>
<dbReference type="SUPFAM" id="SSF54427">
    <property type="entry name" value="NTF2-like"/>
    <property type="match status" value="1"/>
</dbReference>
<dbReference type="InterPro" id="IPR018222">
    <property type="entry name" value="Nuclear_transport_factor_2_euk"/>
</dbReference>
<dbReference type="AlphaFoldDB" id="A0A4R1FB01"/>
<dbReference type="InterPro" id="IPR002075">
    <property type="entry name" value="NTF2_dom"/>
</dbReference>
<dbReference type="GO" id="GO:0003677">
    <property type="term" value="F:DNA binding"/>
    <property type="evidence" value="ECO:0007669"/>
    <property type="project" value="UniProtKB-KW"/>
</dbReference>
<dbReference type="SMART" id="SM00422">
    <property type="entry name" value="HTH_MERR"/>
    <property type="match status" value="1"/>
</dbReference>
<gene>
    <name evidence="4" type="ORF">DFR71_6267</name>
</gene>
<dbReference type="PANTHER" id="PTHR30204:SF90">
    <property type="entry name" value="HTH-TYPE TRANSCRIPTIONAL ACTIVATOR MTA"/>
    <property type="match status" value="1"/>
</dbReference>
<sequence length="255" mass="27843">MGETGIEQMWKVGELAAEAGLTVRTLHHYDRIGLVCPAERTNAGHRLYTEADVERLYQVLALRQLGLGLDQIANVLAGTMPMARVLGVHRDRLAAQVVAMQDLHALVTTLATTAESQPEISADHFLDLIRRTVMVDDTIGKYFTQEVAESFTALYFAQLTARQSALELWYAEDARLTVGETPFVGTTVIFEQLSRFPQGGYSVSAVDVEPGADASAVLRVAGNLMLDATSEARPFETSFTLNSFSMIAGQTFQGI</sequence>
<dbReference type="Pfam" id="PF13411">
    <property type="entry name" value="MerR_1"/>
    <property type="match status" value="1"/>
</dbReference>
<dbReference type="InterPro" id="IPR032710">
    <property type="entry name" value="NTF2-like_dom_sf"/>
</dbReference>
<proteinExistence type="predicted"/>
<organism evidence="4 5">
    <name type="scientific">Nocardia alba</name>
    <dbReference type="NCBI Taxonomy" id="225051"/>
    <lineage>
        <taxon>Bacteria</taxon>
        <taxon>Bacillati</taxon>
        <taxon>Actinomycetota</taxon>
        <taxon>Actinomycetes</taxon>
        <taxon>Mycobacteriales</taxon>
        <taxon>Nocardiaceae</taxon>
        <taxon>Nocardia</taxon>
    </lineage>
</organism>
<dbReference type="InterPro" id="IPR047057">
    <property type="entry name" value="MerR_fam"/>
</dbReference>
<dbReference type="PROSITE" id="PS00552">
    <property type="entry name" value="HTH_MERR_1"/>
    <property type="match status" value="1"/>
</dbReference>
<accession>A0A4R1FB01</accession>
<dbReference type="Pfam" id="PF02136">
    <property type="entry name" value="NTF2"/>
    <property type="match status" value="1"/>
</dbReference>
<reference evidence="4 5" key="1">
    <citation type="submission" date="2019-03" db="EMBL/GenBank/DDBJ databases">
        <title>Genomic Encyclopedia of Type Strains, Phase IV (KMG-IV): sequencing the most valuable type-strain genomes for metagenomic binning, comparative biology and taxonomic classification.</title>
        <authorList>
            <person name="Goeker M."/>
        </authorList>
    </citation>
    <scope>NUCLEOTIDE SEQUENCE [LARGE SCALE GENOMIC DNA]</scope>
    <source>
        <strain evidence="4 5">DSM 44684</strain>
    </source>
</reference>
<dbReference type="PANTHER" id="PTHR30204">
    <property type="entry name" value="REDOX-CYCLING DRUG-SENSING TRANSCRIPTIONAL ACTIVATOR SOXR"/>
    <property type="match status" value="1"/>
</dbReference>
<dbReference type="Proteomes" id="UP000294856">
    <property type="component" value="Unassembled WGS sequence"/>
</dbReference>
<keyword evidence="5" id="KW-1185">Reference proteome</keyword>
<dbReference type="SUPFAM" id="SSF46955">
    <property type="entry name" value="Putative DNA-binding domain"/>
    <property type="match status" value="1"/>
</dbReference>
<dbReference type="CDD" id="cd01106">
    <property type="entry name" value="HTH_TipAL-Mta"/>
    <property type="match status" value="1"/>
</dbReference>
<evidence type="ECO:0000313" key="4">
    <source>
        <dbReference type="EMBL" id="TCJ89974.1"/>
    </source>
</evidence>
<dbReference type="STRING" id="1210063.GCA_001612665_05695"/>
<dbReference type="PROSITE" id="PS50937">
    <property type="entry name" value="HTH_MERR_2"/>
    <property type="match status" value="1"/>
</dbReference>
<keyword evidence="1 4" id="KW-0238">DNA-binding</keyword>
<dbReference type="InterPro" id="IPR009061">
    <property type="entry name" value="DNA-bd_dom_put_sf"/>
</dbReference>
<dbReference type="EMBL" id="SMFR01000008">
    <property type="protein sequence ID" value="TCJ89974.1"/>
    <property type="molecule type" value="Genomic_DNA"/>
</dbReference>
<comment type="caution">
    <text evidence="4">The sequence shown here is derived from an EMBL/GenBank/DDBJ whole genome shotgun (WGS) entry which is preliminary data.</text>
</comment>
<feature type="domain" description="HTH merR-type" evidence="3">
    <location>
        <begin position="9"/>
        <end position="78"/>
    </location>
</feature>
<feature type="domain" description="NTF2" evidence="2">
    <location>
        <begin position="147"/>
        <end position="241"/>
    </location>
</feature>
<dbReference type="InterPro" id="IPR000551">
    <property type="entry name" value="MerR-type_HTH_dom"/>
</dbReference>